<protein>
    <recommendedName>
        <fullName evidence="5">Secreted protein</fullName>
    </recommendedName>
</protein>
<evidence type="ECO:0000313" key="3">
    <source>
        <dbReference type="EMBL" id="EGG06371.1"/>
    </source>
</evidence>
<evidence type="ECO:0000313" key="4">
    <source>
        <dbReference type="Proteomes" id="UP000001072"/>
    </source>
</evidence>
<evidence type="ECO:0000256" key="1">
    <source>
        <dbReference type="SAM" id="MobiDB-lite"/>
    </source>
</evidence>
<feature type="compositionally biased region" description="Polar residues" evidence="1">
    <location>
        <begin position="560"/>
        <end position="578"/>
    </location>
</feature>
<accession>F4RM72</accession>
<keyword evidence="4" id="KW-1185">Reference proteome</keyword>
<feature type="signal peptide" evidence="2">
    <location>
        <begin position="1"/>
        <end position="19"/>
    </location>
</feature>
<feature type="compositionally biased region" description="Basic and acidic residues" evidence="1">
    <location>
        <begin position="230"/>
        <end position="247"/>
    </location>
</feature>
<proteinExistence type="predicted"/>
<dbReference type="HOGENOM" id="CLU_325989_0_0_1"/>
<dbReference type="VEuPathDB" id="FungiDB:MELLADRAFT_77811"/>
<name>F4RM72_MELLP</name>
<evidence type="ECO:0000256" key="2">
    <source>
        <dbReference type="SAM" id="SignalP"/>
    </source>
</evidence>
<feature type="region of interest" description="Disordered" evidence="1">
    <location>
        <begin position="632"/>
        <end position="651"/>
    </location>
</feature>
<dbReference type="AlphaFoldDB" id="F4RM72"/>
<keyword evidence="2" id="KW-0732">Signal</keyword>
<gene>
    <name evidence="3" type="ORF">MELLADRAFT_77811</name>
</gene>
<dbReference type="RefSeq" id="XP_007410205.1">
    <property type="nucleotide sequence ID" value="XM_007410143.1"/>
</dbReference>
<feature type="region of interest" description="Disordered" evidence="1">
    <location>
        <begin position="189"/>
        <end position="247"/>
    </location>
</feature>
<feature type="compositionally biased region" description="Basic and acidic residues" evidence="1">
    <location>
        <begin position="76"/>
        <end position="88"/>
    </location>
</feature>
<dbReference type="InParanoid" id="F4RM72"/>
<evidence type="ECO:0008006" key="5">
    <source>
        <dbReference type="Google" id="ProtNLM"/>
    </source>
</evidence>
<organism evidence="4">
    <name type="scientific">Melampsora larici-populina (strain 98AG31 / pathotype 3-4-7)</name>
    <name type="common">Poplar leaf rust fungus</name>
    <dbReference type="NCBI Taxonomy" id="747676"/>
    <lineage>
        <taxon>Eukaryota</taxon>
        <taxon>Fungi</taxon>
        <taxon>Dikarya</taxon>
        <taxon>Basidiomycota</taxon>
        <taxon>Pucciniomycotina</taxon>
        <taxon>Pucciniomycetes</taxon>
        <taxon>Pucciniales</taxon>
        <taxon>Melampsoraceae</taxon>
        <taxon>Melampsora</taxon>
    </lineage>
</organism>
<dbReference type="GeneID" id="18933002"/>
<feature type="region of interest" description="Disordered" evidence="1">
    <location>
        <begin position="76"/>
        <end position="108"/>
    </location>
</feature>
<feature type="compositionally biased region" description="Polar residues" evidence="1">
    <location>
        <begin position="194"/>
        <end position="212"/>
    </location>
</feature>
<feature type="chain" id="PRO_5003315263" description="Secreted protein" evidence="2">
    <location>
        <begin position="20"/>
        <end position="884"/>
    </location>
</feature>
<dbReference type="Proteomes" id="UP000001072">
    <property type="component" value="Unassembled WGS sequence"/>
</dbReference>
<sequence length="884" mass="101997">MKSFRTMVLVFNWPISLTAMGVWDVTNTIGHPVANTESHAGPWSRLTEPIPHETPSQPVVFTLISPLENERQTLETLKDSSKHVHHDTTPQSTQPRIPISQAKQGLQQSLYSGLQGSSSTFNPASLANGEPRKHIPVSLFKSALRKRPVHTHGLEYQPPKNQLLHGHSSFDDNEVFISQGEMRRPSIDTDIHIGTSSTSPNQQPSRLQSERPTTAALESEKNSISKLKAPRKERTKSDDPLTTKNHEPNIEAIARYYGQNWRKEKKRKERLLHNFDAKLAQKFVSDPIHQSISPRELIDEYETQIQGFLDLFGMTKRENPEHTLYLKINMRKLLDNYLEMLSISSEVVFSNHLHTNMKEDLRDGYNWLVARLENLPRTEFDYLPVLGNTERPTEDRDFVEKFVGLSVYEGTAFWLSHRLYNSRRKRVAATYVIEFMAQHRNHWIKYLTPSSAPKLTVRTFMSFTTRVRPLKYGTENTKDAVNVVGHEMPQNTQPTLPISEARPALELSTNSGFRGSPITSNPLLRLFSPASRSQEEASLNAFMSLFRSRQLKRPFHTDQAESISSKQNTPQNPPSFNDNEGFIDQVERHRPAKNPKIHTLASSTAPNQQPPQSRFEPPATTALESQINSISKLKDHRDEGTTSNVPLNTENHQSNVKAIARYYGTTWYHEKKRKEKLLHDFDAELAQKFVSEPIHQTISPRELIDEYETQIEGFLNLFGMTKRENPEHTPYLKTNMRKLLDNYLEILSICSEVVFSNHLHTNMKEDLRDGYNWLMVRLENLPKNKFDYLPIVGNTERPSQDRIFVDKFVGRPVDEGTAFWLSHRQYNKRRERVAATYVIEFMAQHRNHWIKYLTPSSSRSHTLHVTTFMTFTNRVRPLKYSTPK</sequence>
<feature type="region of interest" description="Disordered" evidence="1">
    <location>
        <begin position="555"/>
        <end position="581"/>
    </location>
</feature>
<feature type="compositionally biased region" description="Polar residues" evidence="1">
    <location>
        <begin position="641"/>
        <end position="651"/>
    </location>
</feature>
<dbReference type="EMBL" id="GL883108">
    <property type="protein sequence ID" value="EGG06371.1"/>
    <property type="molecule type" value="Genomic_DNA"/>
</dbReference>
<reference evidence="4" key="1">
    <citation type="journal article" date="2011" name="Proc. Natl. Acad. Sci. U.S.A.">
        <title>Obligate biotrophy features unraveled by the genomic analysis of rust fungi.</title>
        <authorList>
            <person name="Duplessis S."/>
            <person name="Cuomo C.A."/>
            <person name="Lin Y.-C."/>
            <person name="Aerts A."/>
            <person name="Tisserant E."/>
            <person name="Veneault-Fourrey C."/>
            <person name="Joly D.L."/>
            <person name="Hacquard S."/>
            <person name="Amselem J."/>
            <person name="Cantarel B.L."/>
            <person name="Chiu R."/>
            <person name="Coutinho P.M."/>
            <person name="Feau N."/>
            <person name="Field M."/>
            <person name="Frey P."/>
            <person name="Gelhaye E."/>
            <person name="Goldberg J."/>
            <person name="Grabherr M.G."/>
            <person name="Kodira C.D."/>
            <person name="Kohler A."/>
            <person name="Kuees U."/>
            <person name="Lindquist E.A."/>
            <person name="Lucas S.M."/>
            <person name="Mago R."/>
            <person name="Mauceli E."/>
            <person name="Morin E."/>
            <person name="Murat C."/>
            <person name="Pangilinan J.L."/>
            <person name="Park R."/>
            <person name="Pearson M."/>
            <person name="Quesneville H."/>
            <person name="Rouhier N."/>
            <person name="Sakthikumar S."/>
            <person name="Salamov A.A."/>
            <person name="Schmutz J."/>
            <person name="Selles B."/>
            <person name="Shapiro H."/>
            <person name="Tanguay P."/>
            <person name="Tuskan G.A."/>
            <person name="Henrissat B."/>
            <person name="Van de Peer Y."/>
            <person name="Rouze P."/>
            <person name="Ellis J.G."/>
            <person name="Dodds P.N."/>
            <person name="Schein J.E."/>
            <person name="Zhong S."/>
            <person name="Hamelin R.C."/>
            <person name="Grigoriev I.V."/>
            <person name="Szabo L.J."/>
            <person name="Martin F."/>
        </authorList>
    </citation>
    <scope>NUCLEOTIDE SEQUENCE [LARGE SCALE GENOMIC DNA]</scope>
    <source>
        <strain evidence="4">98AG31 / pathotype 3-4-7</strain>
    </source>
</reference>
<dbReference type="KEGG" id="mlr:MELLADRAFT_77811"/>